<gene>
    <name evidence="1" type="ORF">jhhlp_000173</name>
</gene>
<comment type="caution">
    <text evidence="1">The sequence shown here is derived from an EMBL/GenBank/DDBJ whole genome shotgun (WGS) entry which is preliminary data.</text>
</comment>
<reference evidence="1 2" key="1">
    <citation type="journal article" date="2017" name="G3 (Bethesda)">
        <title>First Draft Genome Sequence of the Pathogenic Fungus Lomentospora prolificans (Formerly Scedosporium prolificans).</title>
        <authorList>
            <person name="Luo R."/>
            <person name="Zimin A."/>
            <person name="Workman R."/>
            <person name="Fan Y."/>
            <person name="Pertea G."/>
            <person name="Grossman N."/>
            <person name="Wear M.P."/>
            <person name="Jia B."/>
            <person name="Miller H."/>
            <person name="Casadevall A."/>
            <person name="Timp W."/>
            <person name="Zhang S.X."/>
            <person name="Salzberg S.L."/>
        </authorList>
    </citation>
    <scope>NUCLEOTIDE SEQUENCE [LARGE SCALE GENOMIC DNA]</scope>
    <source>
        <strain evidence="1 2">JHH-5317</strain>
    </source>
</reference>
<proteinExistence type="predicted"/>
<protein>
    <submittedName>
        <fullName evidence="1">Uncharacterized protein</fullName>
    </submittedName>
</protein>
<accession>A0A2N3NM22</accession>
<dbReference type="STRING" id="41688.A0A2N3NM22"/>
<evidence type="ECO:0000313" key="2">
    <source>
        <dbReference type="Proteomes" id="UP000233524"/>
    </source>
</evidence>
<dbReference type="OrthoDB" id="5032328at2759"/>
<dbReference type="EMBL" id="NLAX01000001">
    <property type="protein sequence ID" value="PKS13402.1"/>
    <property type="molecule type" value="Genomic_DNA"/>
</dbReference>
<dbReference type="VEuPathDB" id="FungiDB:jhhlp_000173"/>
<sequence>MEKAGFLDIQEFNYKMLLGAWAKDPRMKQLGEIGQAVLESNVEGYILFMANTLGWSREEIHVYISHLRCEIRSGKLYPYYR</sequence>
<keyword evidence="2" id="KW-1185">Reference proteome</keyword>
<evidence type="ECO:0000313" key="1">
    <source>
        <dbReference type="EMBL" id="PKS13402.1"/>
    </source>
</evidence>
<dbReference type="AlphaFoldDB" id="A0A2N3NM22"/>
<organism evidence="1 2">
    <name type="scientific">Lomentospora prolificans</name>
    <dbReference type="NCBI Taxonomy" id="41688"/>
    <lineage>
        <taxon>Eukaryota</taxon>
        <taxon>Fungi</taxon>
        <taxon>Dikarya</taxon>
        <taxon>Ascomycota</taxon>
        <taxon>Pezizomycotina</taxon>
        <taxon>Sordariomycetes</taxon>
        <taxon>Hypocreomycetidae</taxon>
        <taxon>Microascales</taxon>
        <taxon>Microascaceae</taxon>
        <taxon>Lomentospora</taxon>
    </lineage>
</organism>
<name>A0A2N3NM22_9PEZI</name>
<dbReference type="InParanoid" id="A0A2N3NM22"/>
<dbReference type="Proteomes" id="UP000233524">
    <property type="component" value="Unassembled WGS sequence"/>
</dbReference>